<dbReference type="AlphaFoldDB" id="A0A662ZNN0"/>
<organism evidence="1 2">
    <name type="scientific">Ruminobacter amylophilus</name>
    <dbReference type="NCBI Taxonomy" id="867"/>
    <lineage>
        <taxon>Bacteria</taxon>
        <taxon>Pseudomonadati</taxon>
        <taxon>Pseudomonadota</taxon>
        <taxon>Gammaproteobacteria</taxon>
        <taxon>Aeromonadales</taxon>
        <taxon>Succinivibrionaceae</taxon>
        <taxon>Ruminobacter</taxon>
    </lineage>
</organism>
<sequence length="120" mass="14326">MRLNEYKSLDEFMSQYTGEWGPSEGHWYGLDFSYHGTEYRLHTWSMYKDEIKILPDGRDVLFGLYKKVLRDDEVSSEHRRKYELLGKYADMHDLLESRVIEGIPFSEVIMDDYTELLGQD</sequence>
<evidence type="ECO:0000313" key="1">
    <source>
        <dbReference type="EMBL" id="SFP82319.1"/>
    </source>
</evidence>
<dbReference type="RefSeq" id="WP_093143969.1">
    <property type="nucleotide sequence ID" value="NZ_FOXF01000107.1"/>
</dbReference>
<dbReference type="EMBL" id="FOXF01000107">
    <property type="protein sequence ID" value="SFP82319.1"/>
    <property type="molecule type" value="Genomic_DNA"/>
</dbReference>
<gene>
    <name evidence="1" type="ORF">SAMN02910344_02363</name>
</gene>
<protein>
    <submittedName>
        <fullName evidence="1">Uncharacterized protein</fullName>
    </submittedName>
</protein>
<name>A0A662ZNN0_9GAMM</name>
<keyword evidence="2" id="KW-1185">Reference proteome</keyword>
<evidence type="ECO:0000313" key="2">
    <source>
        <dbReference type="Proteomes" id="UP000243745"/>
    </source>
</evidence>
<reference evidence="1 2" key="1">
    <citation type="submission" date="2016-10" db="EMBL/GenBank/DDBJ databases">
        <authorList>
            <person name="Varghese N."/>
            <person name="Submissions S."/>
        </authorList>
    </citation>
    <scope>NUCLEOTIDE SEQUENCE [LARGE SCALE GENOMIC DNA]</scope>
    <source>
        <strain evidence="1 2">DSM 1361</strain>
    </source>
</reference>
<dbReference type="Proteomes" id="UP000243745">
    <property type="component" value="Unassembled WGS sequence"/>
</dbReference>
<dbReference type="OrthoDB" id="1867173at2"/>
<accession>A0A662ZNN0</accession>
<proteinExistence type="predicted"/>